<name>A0A420J3A0_9PEZI</name>
<organism evidence="2 3">
    <name type="scientific">Golovinomyces cichoracearum</name>
    <dbReference type="NCBI Taxonomy" id="62708"/>
    <lineage>
        <taxon>Eukaryota</taxon>
        <taxon>Fungi</taxon>
        <taxon>Dikarya</taxon>
        <taxon>Ascomycota</taxon>
        <taxon>Pezizomycotina</taxon>
        <taxon>Leotiomycetes</taxon>
        <taxon>Erysiphales</taxon>
        <taxon>Erysiphaceae</taxon>
        <taxon>Golovinomyces</taxon>
    </lineage>
</organism>
<evidence type="ECO:0000256" key="1">
    <source>
        <dbReference type="SAM" id="SignalP"/>
    </source>
</evidence>
<keyword evidence="1" id="KW-0732">Signal</keyword>
<reference evidence="2 3" key="1">
    <citation type="journal article" date="2018" name="BMC Genomics">
        <title>Comparative genome analyses reveal sequence features reflecting distinct modes of host-adaptation between dicot and monocot powdery mildew.</title>
        <authorList>
            <person name="Wu Y."/>
            <person name="Ma X."/>
            <person name="Pan Z."/>
            <person name="Kale S.D."/>
            <person name="Song Y."/>
            <person name="King H."/>
            <person name="Zhang Q."/>
            <person name="Presley C."/>
            <person name="Deng X."/>
            <person name="Wei C.I."/>
            <person name="Xiao S."/>
        </authorList>
    </citation>
    <scope>NUCLEOTIDE SEQUENCE [LARGE SCALE GENOMIC DNA]</scope>
    <source>
        <strain evidence="2">UCSC1</strain>
    </source>
</reference>
<dbReference type="AlphaFoldDB" id="A0A420J3A0"/>
<evidence type="ECO:0000313" key="2">
    <source>
        <dbReference type="EMBL" id="RKF81282.1"/>
    </source>
</evidence>
<accession>A0A420J3A0</accession>
<comment type="caution">
    <text evidence="2">The sequence shown here is derived from an EMBL/GenBank/DDBJ whole genome shotgun (WGS) entry which is preliminary data.</text>
</comment>
<feature type="chain" id="PRO_5019435583" evidence="1">
    <location>
        <begin position="19"/>
        <end position="54"/>
    </location>
</feature>
<dbReference type="Proteomes" id="UP000285405">
    <property type="component" value="Unassembled WGS sequence"/>
</dbReference>
<protein>
    <submittedName>
        <fullName evidence="2">Uncharacterized protein</fullName>
    </submittedName>
</protein>
<feature type="signal peptide" evidence="1">
    <location>
        <begin position="1"/>
        <end position="18"/>
    </location>
</feature>
<gene>
    <name evidence="2" type="ORF">GcC1_c13352o30</name>
</gene>
<sequence length="54" mass="6117">MISQKIALLNFWYFLSLGAFQSPVRLNLALDPTYIVGGKQSSWSMRSLNGKVLR</sequence>
<proteinExistence type="predicted"/>
<dbReference type="EMBL" id="MCBR01002780">
    <property type="protein sequence ID" value="RKF81282.1"/>
    <property type="molecule type" value="Genomic_DNA"/>
</dbReference>
<evidence type="ECO:0000313" key="3">
    <source>
        <dbReference type="Proteomes" id="UP000285405"/>
    </source>
</evidence>